<dbReference type="Proteomes" id="UP000281468">
    <property type="component" value="Unassembled WGS sequence"/>
</dbReference>
<sequence length="676" mass="73366">MGATSTSDVMAAQVCARPAPVPHQPASTTSSQLSINTSQAGSPKPLPHKHIPYCSPGPRPTSHQLDTPPVSPPESGQLVETTSLLYPPSGFDKITNEPPIYSISAEKLSQAIDHLATQPLPAAEQVFPWLHGLHPENQLQLAFFTARKKSLRRTPKCLRGLTIVKAGGDLSHSRLKGAIAADEILCPAKPGRDRKSEEGEFLDVDPKDGFSVRNFHIQTCKMATVSDLVVYRDYQTPREEAERLARRLARAQAAWQRKTDGSAFGGRMFNTFIVSDEYLKIEAVYPELIALDSDGCMTPSALDFFHAERVEMCSMTAATEISPNVWLGPTPDPSVDLQTSALPSPSSKDPPFDIMIEASDIAQIPEPKAFKLLDDLLHRKANAELAENAIPQLEFPGSGAILPPTWSQAEVDGLLATCQWIYRQAHTPPSSPSGSSSPVSKRRDSKLSLSSSSSSGGGAADADMDVDEDGDGDSPMHTPSSSSTSSHQGHRILLHCTDGYTESSLLALAYYIFAEYVPVHTAWIALHRDLGRNFFAYATDVALLRAIQPRLLQASPKHVPEVGMSMLCPPTPEWVEKMDGSLPSRILDHLYLGNLGHANNLGLLRELGIGRVLSVGEPVGWGREDEGDGEGGTEEGREEGKGKGGWKRGDWMFVDQTQDNGVDPLMGQFGRCLEFI</sequence>
<proteinExistence type="predicted"/>
<dbReference type="PANTHER" id="PTHR47550:SF1">
    <property type="entry name" value="DUAL SPECIFICITY PROTEIN PHOSPHATASE PPS1"/>
    <property type="match status" value="1"/>
</dbReference>
<accession>A0A3M7DT19</accession>
<reference evidence="2 3" key="1">
    <citation type="journal article" date="2018" name="BMC Genomics">
        <title>Genomic evidence for intraspecific hybridization in a clonal and extremely halotolerant yeast.</title>
        <authorList>
            <person name="Gostincar C."/>
            <person name="Stajich J.E."/>
            <person name="Zupancic J."/>
            <person name="Zalar P."/>
            <person name="Gunde-Cimerman N."/>
        </authorList>
    </citation>
    <scope>NUCLEOTIDE SEQUENCE [LARGE SCALE GENOMIC DNA]</scope>
    <source>
        <strain evidence="2 3">EXF-171</strain>
    </source>
</reference>
<dbReference type="PANTHER" id="PTHR47550">
    <property type="entry name" value="DUAL SPECIFICITY PROTEIN PHOSPHATASE PPS1"/>
    <property type="match status" value="1"/>
</dbReference>
<evidence type="ECO:0000313" key="3">
    <source>
        <dbReference type="Proteomes" id="UP000281468"/>
    </source>
</evidence>
<feature type="region of interest" description="Disordered" evidence="1">
    <location>
        <begin position="620"/>
        <end position="648"/>
    </location>
</feature>
<protein>
    <submittedName>
        <fullName evidence="2">Uncharacterized protein</fullName>
    </submittedName>
</protein>
<evidence type="ECO:0000313" key="2">
    <source>
        <dbReference type="EMBL" id="RMY67233.1"/>
    </source>
</evidence>
<evidence type="ECO:0000256" key="1">
    <source>
        <dbReference type="SAM" id="MobiDB-lite"/>
    </source>
</evidence>
<gene>
    <name evidence="2" type="ORF">D0862_15108</name>
</gene>
<dbReference type="Gene3D" id="3.90.190.10">
    <property type="entry name" value="Protein tyrosine phosphatase superfamily"/>
    <property type="match status" value="1"/>
</dbReference>
<comment type="caution">
    <text evidence="2">The sequence shown here is derived from an EMBL/GenBank/DDBJ whole genome shotgun (WGS) entry which is preliminary data.</text>
</comment>
<dbReference type="AlphaFoldDB" id="A0A3M7DT19"/>
<feature type="compositionally biased region" description="Acidic residues" evidence="1">
    <location>
        <begin position="462"/>
        <end position="472"/>
    </location>
</feature>
<feature type="compositionally biased region" description="Low complexity" evidence="1">
    <location>
        <begin position="473"/>
        <end position="487"/>
    </location>
</feature>
<dbReference type="InterPro" id="IPR029021">
    <property type="entry name" value="Prot-tyrosine_phosphatase-like"/>
</dbReference>
<dbReference type="GO" id="GO:0033260">
    <property type="term" value="P:nuclear DNA replication"/>
    <property type="evidence" value="ECO:0007669"/>
    <property type="project" value="TreeGrafter"/>
</dbReference>
<name>A0A3M7DT19_HORWE</name>
<feature type="compositionally biased region" description="Basic and acidic residues" evidence="1">
    <location>
        <begin position="634"/>
        <end position="648"/>
    </location>
</feature>
<feature type="region of interest" description="Disordered" evidence="1">
    <location>
        <begin position="14"/>
        <end position="77"/>
    </location>
</feature>
<dbReference type="VEuPathDB" id="FungiDB:BTJ68_14590"/>
<dbReference type="EMBL" id="QWIQ01001291">
    <property type="protein sequence ID" value="RMY67233.1"/>
    <property type="molecule type" value="Genomic_DNA"/>
</dbReference>
<dbReference type="InterPro" id="IPR053239">
    <property type="entry name" value="Dual_spec_PTase"/>
</dbReference>
<dbReference type="GO" id="GO:0005634">
    <property type="term" value="C:nucleus"/>
    <property type="evidence" value="ECO:0007669"/>
    <property type="project" value="GOC"/>
</dbReference>
<feature type="compositionally biased region" description="Polar residues" evidence="1">
    <location>
        <begin position="25"/>
        <end position="41"/>
    </location>
</feature>
<dbReference type="SUPFAM" id="SSF52799">
    <property type="entry name" value="(Phosphotyrosine protein) phosphatases II"/>
    <property type="match status" value="2"/>
</dbReference>
<feature type="non-terminal residue" evidence="2">
    <location>
        <position position="676"/>
    </location>
</feature>
<organism evidence="2 3">
    <name type="scientific">Hortaea werneckii</name>
    <name type="common">Black yeast</name>
    <name type="synonym">Cladosporium werneckii</name>
    <dbReference type="NCBI Taxonomy" id="91943"/>
    <lineage>
        <taxon>Eukaryota</taxon>
        <taxon>Fungi</taxon>
        <taxon>Dikarya</taxon>
        <taxon>Ascomycota</taxon>
        <taxon>Pezizomycotina</taxon>
        <taxon>Dothideomycetes</taxon>
        <taxon>Dothideomycetidae</taxon>
        <taxon>Mycosphaerellales</taxon>
        <taxon>Teratosphaeriaceae</taxon>
        <taxon>Hortaea</taxon>
    </lineage>
</organism>
<feature type="region of interest" description="Disordered" evidence="1">
    <location>
        <begin position="426"/>
        <end position="488"/>
    </location>
</feature>
<dbReference type="GO" id="GO:0008138">
    <property type="term" value="F:protein tyrosine/serine/threonine phosphatase activity"/>
    <property type="evidence" value="ECO:0007669"/>
    <property type="project" value="TreeGrafter"/>
</dbReference>